<keyword evidence="4" id="KW-1185">Reference proteome</keyword>
<gene>
    <name evidence="3" type="ORF">SLOPH_1695</name>
</gene>
<dbReference type="Proteomes" id="UP000014978">
    <property type="component" value="Unassembled WGS sequence"/>
</dbReference>
<organism evidence="3 4">
    <name type="scientific">Spraguea lophii (strain 42_110)</name>
    <name type="common">Microsporidian parasite</name>
    <dbReference type="NCBI Taxonomy" id="1358809"/>
    <lineage>
        <taxon>Eukaryota</taxon>
        <taxon>Fungi</taxon>
        <taxon>Fungi incertae sedis</taxon>
        <taxon>Microsporidia</taxon>
        <taxon>Spragueidae</taxon>
        <taxon>Spraguea</taxon>
    </lineage>
</organism>
<comment type="caution">
    <text evidence="3">The sequence shown here is derived from an EMBL/GenBank/DDBJ whole genome shotgun (WGS) entry which is preliminary data.</text>
</comment>
<evidence type="ECO:0000313" key="4">
    <source>
        <dbReference type="Proteomes" id="UP000014978"/>
    </source>
</evidence>
<feature type="region of interest" description="Disordered" evidence="1">
    <location>
        <begin position="149"/>
        <end position="171"/>
    </location>
</feature>
<dbReference type="OMA" id="NINIRHH"/>
<dbReference type="EMBL" id="ATCN01000329">
    <property type="protein sequence ID" value="EPR79249.1"/>
    <property type="molecule type" value="Genomic_DNA"/>
</dbReference>
<evidence type="ECO:0000256" key="2">
    <source>
        <dbReference type="SAM" id="Phobius"/>
    </source>
</evidence>
<keyword evidence="2" id="KW-0472">Membrane</keyword>
<dbReference type="VEuPathDB" id="MicrosporidiaDB:SLOPH_1695"/>
<evidence type="ECO:0000256" key="1">
    <source>
        <dbReference type="SAM" id="MobiDB-lite"/>
    </source>
</evidence>
<dbReference type="OrthoDB" id="10480417at2759"/>
<keyword evidence="2" id="KW-0812">Transmembrane</keyword>
<dbReference type="AlphaFoldDB" id="S7XJP9"/>
<accession>S7XJP9</accession>
<feature type="transmembrane region" description="Helical" evidence="2">
    <location>
        <begin position="345"/>
        <end position="365"/>
    </location>
</feature>
<sequence length="611" mass="70745">MSETIFSLFRYYLLGSPLEFIAQNSIIQSFKYLMEKNQHFFIIVVSLLLLGVLALIIGIMRYNKSRNVYIVYGVACVLLYTAYCLEKSFEVEKKLTDVGIKHSEKENNKNKSVPGDNISASKLFSSFVLENKNVKSFLSLFSNDTDNNSKLKDNESSTTDNEEFAESTSERNGKIINSPEIIKVDPTKKYISILKERIQHTQKTEIEYNKYLDDLKSNKKILAESYNKMIKTFDELNTVSKPIYDDLIAVDIVIPVYFNIAKDLGGEIINRFTFEEVKNIKETKSTQEVNVLGNNSDAIAASQKSGLYVQTIFEDLHNKSDIVSKSILNEKEKDVKNSIPFLERLQNLLIIQGILCFVVFLLYLFEFKETIKPVKLIIHIFLFINILVGILSLIFSQSIAKKCIKKDFKSCKFSPELDLEEISGLLGKNINTSQSHQQMLDFIKNEFIKSSEVLSRRMKRFENHLGIVIQNHIEQKISILENFTRKVLFLEDTFDDIIKKTVDKKEFYDKIYLIRGDLYKLKTNMSKIDTNTIISLYNNMMQDNYFFSTEKDNVIENIINLEKNENNQIERKLNNKCKESLDKICDAKEQMDQIGMIMIVFGLLFSILFLF</sequence>
<protein>
    <submittedName>
        <fullName evidence="3">Uncharacterized protein</fullName>
    </submittedName>
</protein>
<reference evidence="4" key="1">
    <citation type="journal article" date="2013" name="PLoS Genet.">
        <title>The genome of Spraguea lophii and the basis of host-microsporidian interactions.</title>
        <authorList>
            <person name="Campbell S.E."/>
            <person name="Williams T.A."/>
            <person name="Yousuf A."/>
            <person name="Soanes D.M."/>
            <person name="Paszkiewicz K.H."/>
            <person name="Williams B.A.P."/>
        </authorList>
    </citation>
    <scope>NUCLEOTIDE SEQUENCE [LARGE SCALE GENOMIC DNA]</scope>
    <source>
        <strain evidence="4">42_110</strain>
    </source>
</reference>
<evidence type="ECO:0000313" key="3">
    <source>
        <dbReference type="EMBL" id="EPR79249.1"/>
    </source>
</evidence>
<dbReference type="InParanoid" id="S7XJP9"/>
<feature type="transmembrane region" description="Helical" evidence="2">
    <location>
        <begin position="68"/>
        <end position="85"/>
    </location>
</feature>
<feature type="transmembrane region" description="Helical" evidence="2">
    <location>
        <begin position="593"/>
        <end position="610"/>
    </location>
</feature>
<feature type="transmembrane region" description="Helical" evidence="2">
    <location>
        <begin position="377"/>
        <end position="396"/>
    </location>
</feature>
<keyword evidence="2" id="KW-1133">Transmembrane helix</keyword>
<dbReference type="STRING" id="1358809.S7XJP9"/>
<proteinExistence type="predicted"/>
<dbReference type="HOGENOM" id="CLU_447018_0_0_1"/>
<name>S7XJP9_SPRLO</name>
<feature type="transmembrane region" description="Helical" evidence="2">
    <location>
        <begin position="40"/>
        <end position="62"/>
    </location>
</feature>